<gene>
    <name evidence="1" type="ORF">PENTCL1PPCAC_24525</name>
</gene>
<keyword evidence="2" id="KW-1185">Reference proteome</keyword>
<dbReference type="AlphaFoldDB" id="A0AAV5U638"/>
<dbReference type="Proteomes" id="UP001432027">
    <property type="component" value="Unassembled WGS sequence"/>
</dbReference>
<evidence type="ECO:0000313" key="2">
    <source>
        <dbReference type="Proteomes" id="UP001432027"/>
    </source>
</evidence>
<name>A0AAV5U638_9BILA</name>
<feature type="non-terminal residue" evidence="1">
    <location>
        <position position="108"/>
    </location>
</feature>
<comment type="caution">
    <text evidence="1">The sequence shown here is derived from an EMBL/GenBank/DDBJ whole genome shotgun (WGS) entry which is preliminary data.</text>
</comment>
<accession>A0AAV5U638</accession>
<proteinExistence type="predicted"/>
<protein>
    <submittedName>
        <fullName evidence="1">Uncharacterized protein</fullName>
    </submittedName>
</protein>
<sequence>MYTTVIPKCEDRELDGRANYIWTTVLSRWLEDYCIPDDRSIRGRLLLLIVYFPSSLPYHFSYRTLPVLFSPFSSSSFFNLLAIAASESSSEFSIANSFFFLSSLFSSS</sequence>
<reference evidence="1" key="1">
    <citation type="submission" date="2023-10" db="EMBL/GenBank/DDBJ databases">
        <title>Genome assembly of Pristionchus species.</title>
        <authorList>
            <person name="Yoshida K."/>
            <person name="Sommer R.J."/>
        </authorList>
    </citation>
    <scope>NUCLEOTIDE SEQUENCE</scope>
    <source>
        <strain evidence="1">RS0144</strain>
    </source>
</reference>
<dbReference type="EMBL" id="BTSX01000005">
    <property type="protein sequence ID" value="GMT02351.1"/>
    <property type="molecule type" value="Genomic_DNA"/>
</dbReference>
<evidence type="ECO:0000313" key="1">
    <source>
        <dbReference type="EMBL" id="GMT02351.1"/>
    </source>
</evidence>
<organism evidence="1 2">
    <name type="scientific">Pristionchus entomophagus</name>
    <dbReference type="NCBI Taxonomy" id="358040"/>
    <lineage>
        <taxon>Eukaryota</taxon>
        <taxon>Metazoa</taxon>
        <taxon>Ecdysozoa</taxon>
        <taxon>Nematoda</taxon>
        <taxon>Chromadorea</taxon>
        <taxon>Rhabditida</taxon>
        <taxon>Rhabditina</taxon>
        <taxon>Diplogasteromorpha</taxon>
        <taxon>Diplogasteroidea</taxon>
        <taxon>Neodiplogasteridae</taxon>
        <taxon>Pristionchus</taxon>
    </lineage>
</organism>